<keyword evidence="2" id="KW-1185">Reference proteome</keyword>
<reference evidence="1 2" key="1">
    <citation type="journal article" date="2018" name="Evol. Lett.">
        <title>Horizontal gene cluster transfer increased hallucinogenic mushroom diversity.</title>
        <authorList>
            <person name="Reynolds H.T."/>
            <person name="Vijayakumar V."/>
            <person name="Gluck-Thaler E."/>
            <person name="Korotkin H.B."/>
            <person name="Matheny P.B."/>
            <person name="Slot J.C."/>
        </authorList>
    </citation>
    <scope>NUCLEOTIDE SEQUENCE [LARGE SCALE GENOMIC DNA]</scope>
    <source>
        <strain evidence="1 2">2631</strain>
    </source>
</reference>
<evidence type="ECO:0000313" key="2">
    <source>
        <dbReference type="Proteomes" id="UP000283269"/>
    </source>
</evidence>
<protein>
    <submittedName>
        <fullName evidence="1">Uncharacterized protein</fullName>
    </submittedName>
</protein>
<organism evidence="1 2">
    <name type="scientific">Psilocybe cyanescens</name>
    <dbReference type="NCBI Taxonomy" id="93625"/>
    <lineage>
        <taxon>Eukaryota</taxon>
        <taxon>Fungi</taxon>
        <taxon>Dikarya</taxon>
        <taxon>Basidiomycota</taxon>
        <taxon>Agaricomycotina</taxon>
        <taxon>Agaricomycetes</taxon>
        <taxon>Agaricomycetidae</taxon>
        <taxon>Agaricales</taxon>
        <taxon>Agaricineae</taxon>
        <taxon>Strophariaceae</taxon>
        <taxon>Psilocybe</taxon>
    </lineage>
</organism>
<comment type="caution">
    <text evidence="1">The sequence shown here is derived from an EMBL/GenBank/DDBJ whole genome shotgun (WGS) entry which is preliminary data.</text>
</comment>
<name>A0A409XID5_PSICY</name>
<dbReference type="AlphaFoldDB" id="A0A409XID5"/>
<dbReference type="InParanoid" id="A0A409XID5"/>
<dbReference type="Proteomes" id="UP000283269">
    <property type="component" value="Unassembled WGS sequence"/>
</dbReference>
<sequence>MEMREMAVGIRRFPSSPFYVIQHAQKLSSHGNFMYLDADNGPNNTPSRELTPSQLDILLPRSQFTRTIRSNPSIIDYVCYLAIMKNTRSQFALVSTIHCSHINYSGLRHSFIDASRIDYATPPAQALYCPSYEQLHRSTRIY</sequence>
<dbReference type="EMBL" id="NHYD01001627">
    <property type="protein sequence ID" value="PPQ90506.1"/>
    <property type="molecule type" value="Genomic_DNA"/>
</dbReference>
<gene>
    <name evidence="1" type="ORF">CVT25_014190</name>
</gene>
<evidence type="ECO:0000313" key="1">
    <source>
        <dbReference type="EMBL" id="PPQ90506.1"/>
    </source>
</evidence>
<accession>A0A409XID5</accession>
<proteinExistence type="predicted"/>